<feature type="compositionally biased region" description="Polar residues" evidence="2">
    <location>
        <begin position="282"/>
        <end position="291"/>
    </location>
</feature>
<dbReference type="AlphaFoldDB" id="A0A915NZY7"/>
<accession>A0A915NZY7</accession>
<organism evidence="3 4">
    <name type="scientific">Meloidogyne floridensis</name>
    <dbReference type="NCBI Taxonomy" id="298350"/>
    <lineage>
        <taxon>Eukaryota</taxon>
        <taxon>Metazoa</taxon>
        <taxon>Ecdysozoa</taxon>
        <taxon>Nematoda</taxon>
        <taxon>Chromadorea</taxon>
        <taxon>Rhabditida</taxon>
        <taxon>Tylenchina</taxon>
        <taxon>Tylenchomorpha</taxon>
        <taxon>Tylenchoidea</taxon>
        <taxon>Meloidogynidae</taxon>
        <taxon>Meloidogyninae</taxon>
        <taxon>Meloidogyne</taxon>
    </lineage>
</organism>
<dbReference type="Proteomes" id="UP000887560">
    <property type="component" value="Unplaced"/>
</dbReference>
<feature type="region of interest" description="Disordered" evidence="2">
    <location>
        <begin position="653"/>
        <end position="672"/>
    </location>
</feature>
<dbReference type="PANTHER" id="PTHR47385">
    <property type="entry name" value="CALPONIN"/>
    <property type="match status" value="1"/>
</dbReference>
<dbReference type="GO" id="GO:0015629">
    <property type="term" value="C:actin cytoskeleton"/>
    <property type="evidence" value="ECO:0007669"/>
    <property type="project" value="TreeGrafter"/>
</dbReference>
<dbReference type="InterPro" id="IPR050606">
    <property type="entry name" value="Calponin-like"/>
</dbReference>
<dbReference type="GO" id="GO:0051015">
    <property type="term" value="F:actin filament binding"/>
    <property type="evidence" value="ECO:0007669"/>
    <property type="project" value="TreeGrafter"/>
</dbReference>
<dbReference type="GO" id="GO:0007015">
    <property type="term" value="P:actin filament organization"/>
    <property type="evidence" value="ECO:0007669"/>
    <property type="project" value="TreeGrafter"/>
</dbReference>
<evidence type="ECO:0000313" key="3">
    <source>
        <dbReference type="Proteomes" id="UP000887560"/>
    </source>
</evidence>
<evidence type="ECO:0000256" key="1">
    <source>
        <dbReference type="ARBA" id="ARBA00009631"/>
    </source>
</evidence>
<reference evidence="4" key="1">
    <citation type="submission" date="2022-11" db="UniProtKB">
        <authorList>
            <consortium name="WormBaseParasite"/>
        </authorList>
    </citation>
    <scope>IDENTIFICATION</scope>
</reference>
<feature type="region of interest" description="Disordered" evidence="2">
    <location>
        <begin position="269"/>
        <end position="297"/>
    </location>
</feature>
<feature type="region of interest" description="Disordered" evidence="2">
    <location>
        <begin position="105"/>
        <end position="139"/>
    </location>
</feature>
<protein>
    <submittedName>
        <fullName evidence="4">Uncharacterized protein</fullName>
    </submittedName>
</protein>
<dbReference type="PANTHER" id="PTHR47385:SF14">
    <property type="entry name" value="TRANSGELIN"/>
    <property type="match status" value="1"/>
</dbReference>
<feature type="compositionally biased region" description="Low complexity" evidence="2">
    <location>
        <begin position="753"/>
        <end position="782"/>
    </location>
</feature>
<dbReference type="Pfam" id="PF00402">
    <property type="entry name" value="Calponin"/>
    <property type="match status" value="6"/>
</dbReference>
<proteinExistence type="inferred from homology"/>
<feature type="region of interest" description="Disordered" evidence="2">
    <location>
        <begin position="740"/>
        <end position="782"/>
    </location>
</feature>
<dbReference type="PROSITE" id="PS51122">
    <property type="entry name" value="CALPONIN_2"/>
    <property type="match status" value="7"/>
</dbReference>
<feature type="compositionally biased region" description="Low complexity" evidence="2">
    <location>
        <begin position="113"/>
        <end position="122"/>
    </location>
</feature>
<comment type="similarity">
    <text evidence="1">Belongs to the calponin family.</text>
</comment>
<feature type="compositionally biased region" description="Polar residues" evidence="2">
    <location>
        <begin position="123"/>
        <end position="138"/>
    </location>
</feature>
<dbReference type="WBParaSite" id="scf7180000421563.g7222">
    <property type="protein sequence ID" value="scf7180000421563.g7222"/>
    <property type="gene ID" value="scf7180000421563.g7222"/>
</dbReference>
<evidence type="ECO:0000313" key="4">
    <source>
        <dbReference type="WBParaSite" id="scf7180000421563.g7222"/>
    </source>
</evidence>
<dbReference type="PROSITE" id="PS01052">
    <property type="entry name" value="CALPONIN_1"/>
    <property type="match status" value="2"/>
</dbReference>
<evidence type="ECO:0000256" key="2">
    <source>
        <dbReference type="SAM" id="MobiDB-lite"/>
    </source>
</evidence>
<keyword evidence="3" id="KW-1185">Reference proteome</keyword>
<sequence length="782" mass="89503">MCPLYVVASMGNDKNIVNGNQNKTQTQHLNGKTFKQQQNTKMAEVAEILELTKIPELSERKPELIERKRTTNISEQEEIQRNTKIKELERVPEFHSCVLFLPENTTKEEETQETQNIKTKQTYQQNQNSEKTSTTNKSEFVKTLQNQNLKTTTTPTNNYNDNNNRSEFVNVLQNQNLATTTNNYKPEFVKTTQTSNNNNCKNKSEFVKNLQNKFDLIETESVAFYGEREKRENEQNSRRISIIKNWEEKIQQDEEKEKFEKINKRRIKRGKSPPKYGRYSEFLNSPNNSFSTKTPTPINTPTNSLIFSPVEEDEKKLRELLLKQLMPSFYREEQNFFNDYDEEEAPNATMETKVASGGQPKRVGKWTLSQLRQTDGIIPSQAGWNKGDSQKLMTNFGTPRNTTTKIRAECLADVPEEIALKSHGEVRLQSGTNRFASQKGMVGFGTGRDVCREGVFVSQDPADLEPLPEEKIRASDGIVRLQSGTNKFDSQKGMVSFGTNRRETTRMKDTKHPEYNHEVNIDQSEIPLQSGTNKFASQKGMTSFGTNRRETTKMLDTAHPEYSHESSIDQTSIPYQMGSNRYASQKGMTCFGQPRWEVLDPSISYQNQNVELKLASTGNFDLSQAYGNDRRTQSGKFTLAQLRATEGICPLQNGTNQFDSQKGKTSFGTPRNTQKRVEFYEGNGTQQHRWACSITGLPDREIRLQSGSNKFESQKLMTGFGTPRDVKGKHLKRIWELEFPEEAADYQPPPVNAAPQQFQQQPFSPTQQQQPQQFQQRAGQPQ</sequence>
<dbReference type="InterPro" id="IPR000557">
    <property type="entry name" value="Calponin_repeat"/>
</dbReference>
<name>A0A915NZY7_9BILA</name>